<dbReference type="GO" id="GO:0016853">
    <property type="term" value="F:isomerase activity"/>
    <property type="evidence" value="ECO:0007669"/>
    <property type="project" value="UniProtKB-KW"/>
</dbReference>
<protein>
    <submittedName>
        <fullName evidence="5">Protein-disulfide isomerase</fullName>
    </submittedName>
</protein>
<evidence type="ECO:0000313" key="5">
    <source>
        <dbReference type="EMBL" id="MDQ0313946.1"/>
    </source>
</evidence>
<dbReference type="SUPFAM" id="SSF52833">
    <property type="entry name" value="Thioredoxin-like"/>
    <property type="match status" value="1"/>
</dbReference>
<comment type="caution">
    <text evidence="5">The sequence shown here is derived from an EMBL/GenBank/DDBJ whole genome shotgun (WGS) entry which is preliminary data.</text>
</comment>
<dbReference type="InterPro" id="IPR036249">
    <property type="entry name" value="Thioredoxin-like_sf"/>
</dbReference>
<proteinExistence type="inferred from homology"/>
<dbReference type="PANTHER" id="PTHR13887">
    <property type="entry name" value="GLUTATHIONE S-TRANSFERASE KAPPA"/>
    <property type="match status" value="1"/>
</dbReference>
<evidence type="ECO:0000313" key="6">
    <source>
        <dbReference type="Proteomes" id="UP001229244"/>
    </source>
</evidence>
<feature type="domain" description="Thioredoxin" evidence="4">
    <location>
        <begin position="20"/>
        <end position="215"/>
    </location>
</feature>
<keyword evidence="3" id="KW-0732">Signal</keyword>
<accession>A0AAE4AQD1</accession>
<dbReference type="InterPro" id="IPR013766">
    <property type="entry name" value="Thioredoxin_domain"/>
</dbReference>
<evidence type="ECO:0000259" key="4">
    <source>
        <dbReference type="PROSITE" id="PS51352"/>
    </source>
</evidence>
<dbReference type="Proteomes" id="UP001229244">
    <property type="component" value="Unassembled WGS sequence"/>
</dbReference>
<dbReference type="InterPro" id="IPR006311">
    <property type="entry name" value="TAT_signal"/>
</dbReference>
<name>A0AAE4AQD1_9HYPH</name>
<reference evidence="5" key="1">
    <citation type="submission" date="2023-07" db="EMBL/GenBank/DDBJ databases">
        <title>Genomic Encyclopedia of Type Strains, Phase IV (KMG-IV): sequencing the most valuable type-strain genomes for metagenomic binning, comparative biology and taxonomic classification.</title>
        <authorList>
            <person name="Goeker M."/>
        </authorList>
    </citation>
    <scope>NUCLEOTIDE SEQUENCE</scope>
    <source>
        <strain evidence="5">DSM 21202</strain>
    </source>
</reference>
<dbReference type="EMBL" id="JAUSUL010000001">
    <property type="protein sequence ID" value="MDQ0313946.1"/>
    <property type="molecule type" value="Genomic_DNA"/>
</dbReference>
<keyword evidence="6" id="KW-1185">Reference proteome</keyword>
<dbReference type="AlphaFoldDB" id="A0AAE4AQD1"/>
<dbReference type="PROSITE" id="PS51352">
    <property type="entry name" value="THIOREDOXIN_2"/>
    <property type="match status" value="1"/>
</dbReference>
<evidence type="ECO:0000256" key="3">
    <source>
        <dbReference type="SAM" id="SignalP"/>
    </source>
</evidence>
<dbReference type="Pfam" id="PF13462">
    <property type="entry name" value="Thioredoxin_4"/>
    <property type="match status" value="1"/>
</dbReference>
<gene>
    <name evidence="5" type="ORF">J2S73_000383</name>
</gene>
<evidence type="ECO:0000256" key="2">
    <source>
        <dbReference type="ARBA" id="ARBA00005791"/>
    </source>
</evidence>
<dbReference type="InterPro" id="IPR012336">
    <property type="entry name" value="Thioredoxin-like_fold"/>
</dbReference>
<sequence>MRLFRRSLVAAGASALMLVGLSGAPALAQNQDVTVDTDELMAEGPLPEMALGEEDAPVTIVEYASMTCPHCATFHEATYPDLKEKYIDTGKVRFVFREFPLDPLAAAGFMLARCAPEEQYFDMVDLLFEKQRQWAYSQDPVTELLNLSKQAGFTQESFEACLTNQELLDGVNEVKDRGARDFSVTSTPTFFVNGRMVRGARGIEEFSEIIDSELGS</sequence>
<dbReference type="PANTHER" id="PTHR13887:SF56">
    <property type="entry name" value="THIOREDOXIN-LIKE REDUCTASE RV2466C"/>
    <property type="match status" value="1"/>
</dbReference>
<dbReference type="Gene3D" id="3.40.30.10">
    <property type="entry name" value="Glutaredoxin"/>
    <property type="match status" value="1"/>
</dbReference>
<evidence type="ECO:0000256" key="1">
    <source>
        <dbReference type="ARBA" id="ARBA00003565"/>
    </source>
</evidence>
<comment type="similarity">
    <text evidence="2">Belongs to the thioredoxin family. DsbA subfamily.</text>
</comment>
<keyword evidence="5" id="KW-0413">Isomerase</keyword>
<feature type="chain" id="PRO_5042075047" evidence="3">
    <location>
        <begin position="29"/>
        <end position="216"/>
    </location>
</feature>
<dbReference type="PROSITE" id="PS51318">
    <property type="entry name" value="TAT"/>
    <property type="match status" value="1"/>
</dbReference>
<feature type="signal peptide" evidence="3">
    <location>
        <begin position="1"/>
        <end position="28"/>
    </location>
</feature>
<comment type="function">
    <text evidence="1">May be required for disulfide bond formation in some proteins.</text>
</comment>
<organism evidence="5 6">
    <name type="scientific">Amorphus orientalis</name>
    <dbReference type="NCBI Taxonomy" id="649198"/>
    <lineage>
        <taxon>Bacteria</taxon>
        <taxon>Pseudomonadati</taxon>
        <taxon>Pseudomonadota</taxon>
        <taxon>Alphaproteobacteria</taxon>
        <taxon>Hyphomicrobiales</taxon>
        <taxon>Amorphaceae</taxon>
        <taxon>Amorphus</taxon>
    </lineage>
</organism>